<comment type="caution">
    <text evidence="2">The sequence shown here is derived from an EMBL/GenBank/DDBJ whole genome shotgun (WGS) entry which is preliminary data.</text>
</comment>
<dbReference type="AlphaFoldDB" id="A0A840P703"/>
<reference evidence="2 3" key="1">
    <citation type="submission" date="2020-08" db="EMBL/GenBank/DDBJ databases">
        <title>Genomic Encyclopedia of Type Strains, Phase IV (KMG-IV): sequencing the most valuable type-strain genomes for metagenomic binning, comparative biology and taxonomic classification.</title>
        <authorList>
            <person name="Goeker M."/>
        </authorList>
    </citation>
    <scope>NUCLEOTIDE SEQUENCE [LARGE SCALE GENOMIC DNA]</scope>
    <source>
        <strain evidence="2 3">DSM 45615</strain>
    </source>
</reference>
<accession>A0A840P703</accession>
<name>A0A840P703_9ACTN</name>
<dbReference type="SUPFAM" id="SSF51735">
    <property type="entry name" value="NAD(P)-binding Rossmann-fold domains"/>
    <property type="match status" value="1"/>
</dbReference>
<protein>
    <recommendedName>
        <fullName evidence="1">Saccharopine dehydrogenase NADP binding domain-containing protein</fullName>
    </recommendedName>
</protein>
<proteinExistence type="predicted"/>
<dbReference type="Pfam" id="PF03435">
    <property type="entry name" value="Sacchrp_dh_NADP"/>
    <property type="match status" value="1"/>
</dbReference>
<organism evidence="2 3">
    <name type="scientific">Thermocatellispora tengchongensis</name>
    <dbReference type="NCBI Taxonomy" id="1073253"/>
    <lineage>
        <taxon>Bacteria</taxon>
        <taxon>Bacillati</taxon>
        <taxon>Actinomycetota</taxon>
        <taxon>Actinomycetes</taxon>
        <taxon>Streptosporangiales</taxon>
        <taxon>Streptosporangiaceae</taxon>
        <taxon>Thermocatellispora</taxon>
    </lineage>
</organism>
<evidence type="ECO:0000259" key="1">
    <source>
        <dbReference type="Pfam" id="PF03435"/>
    </source>
</evidence>
<dbReference type="InterPro" id="IPR005097">
    <property type="entry name" value="Sacchrp_dh_NADP-bd"/>
</dbReference>
<evidence type="ECO:0000313" key="2">
    <source>
        <dbReference type="EMBL" id="MBB5135448.1"/>
    </source>
</evidence>
<sequence>MIGVLGASGRVGQGAVAALRRMGFTGLRLGARRIAALPPADGEAVRVDAADPESLAAFCRGCEIVLNCAGPSYRLKDTVAVAALEAGAHYVDVSGDDPALDGLRAKGLAGTERSVLLSAGTLPGLSSLIPRRLAADVGRPVSLTAYAGGMERCSPVVAVDMLLSLESGTSFGEPLAAWREGRARSRALRAQEKAEAPYFPGTVALQPFLSTETARLARDLRLDEAEWFNVWPGPRVWDVLNELPAYTLDGADRSGIAERMIRAADLDLAGRRPYYLMVVILRGEKGTRTAVLRAPDSYRLTGTVGALAVEAVADGRTPPGAHFAAGALDPADLLERVRASETVDSLTVHDGEPDSEEGVL</sequence>
<dbReference type="PANTHER" id="PTHR43781:SF1">
    <property type="entry name" value="SACCHAROPINE DEHYDROGENASE"/>
    <property type="match status" value="1"/>
</dbReference>
<feature type="domain" description="Saccharopine dehydrogenase NADP binding" evidence="1">
    <location>
        <begin position="2"/>
        <end position="94"/>
    </location>
</feature>
<dbReference type="Proteomes" id="UP000578449">
    <property type="component" value="Unassembled WGS sequence"/>
</dbReference>
<dbReference type="Gene3D" id="3.40.50.720">
    <property type="entry name" value="NAD(P)-binding Rossmann-like Domain"/>
    <property type="match status" value="1"/>
</dbReference>
<keyword evidence="3" id="KW-1185">Reference proteome</keyword>
<dbReference type="PANTHER" id="PTHR43781">
    <property type="entry name" value="SACCHAROPINE DEHYDROGENASE"/>
    <property type="match status" value="1"/>
</dbReference>
<dbReference type="RefSeq" id="WP_221336724.1">
    <property type="nucleotide sequence ID" value="NZ_BAABIX010000002.1"/>
</dbReference>
<gene>
    <name evidence="2" type="ORF">HNP84_005192</name>
</gene>
<evidence type="ECO:0000313" key="3">
    <source>
        <dbReference type="Proteomes" id="UP000578449"/>
    </source>
</evidence>
<dbReference type="InterPro" id="IPR036291">
    <property type="entry name" value="NAD(P)-bd_dom_sf"/>
</dbReference>
<dbReference type="EMBL" id="JACHGN010000011">
    <property type="protein sequence ID" value="MBB5135448.1"/>
    <property type="molecule type" value="Genomic_DNA"/>
</dbReference>